<proteinExistence type="predicted"/>
<dbReference type="GO" id="GO:0006260">
    <property type="term" value="P:DNA replication"/>
    <property type="evidence" value="ECO:0007669"/>
    <property type="project" value="InterPro"/>
</dbReference>
<dbReference type="InterPro" id="IPR036388">
    <property type="entry name" value="WH-like_DNA-bd_sf"/>
</dbReference>
<gene>
    <name evidence="2" type="ORF">COZ07_04315</name>
</gene>
<evidence type="ECO:0000313" key="2">
    <source>
        <dbReference type="EMBL" id="PIY32846.1"/>
    </source>
</evidence>
<protein>
    <recommendedName>
        <fullName evidence="1">Bacteriophage lambda Replication protein O N-terminal domain-containing protein</fullName>
    </recommendedName>
</protein>
<dbReference type="Proteomes" id="UP000230646">
    <property type="component" value="Unassembled WGS sequence"/>
</dbReference>
<evidence type="ECO:0000259" key="1">
    <source>
        <dbReference type="Pfam" id="PF04492"/>
    </source>
</evidence>
<reference evidence="2 3" key="1">
    <citation type="submission" date="2017-09" db="EMBL/GenBank/DDBJ databases">
        <title>Depth-based differentiation of microbial function through sediment-hosted aquifers and enrichment of novel symbionts in the deep terrestrial subsurface.</title>
        <authorList>
            <person name="Probst A.J."/>
            <person name="Ladd B."/>
            <person name="Jarett J.K."/>
            <person name="Geller-Mcgrath D.E."/>
            <person name="Sieber C.M."/>
            <person name="Emerson J.B."/>
            <person name="Anantharaman K."/>
            <person name="Thomas B.C."/>
            <person name="Malmstrom R."/>
            <person name="Stieglmeier M."/>
            <person name="Klingl A."/>
            <person name="Woyke T."/>
            <person name="Ryan C.M."/>
            <person name="Banfield J.F."/>
        </authorList>
    </citation>
    <scope>NUCLEOTIDE SEQUENCE [LARGE SCALE GENOMIC DNA]</scope>
    <source>
        <strain evidence="2">CG_4_10_14_3_um_filter_34_13</strain>
    </source>
</reference>
<evidence type="ECO:0000313" key="3">
    <source>
        <dbReference type="Proteomes" id="UP000230646"/>
    </source>
</evidence>
<name>A0A2M7PRN0_9BACT</name>
<sequence length="242" mass="28906">MVARFLYKGIKMANPQKENGYTAIANEILEKIIASGLNGTEIFIILYILRKTYGYQKKEDIISLSQFMKVIPVTKPSICKALKILQLVKIIKLVKKTKLGNSYLFNKNYNEWQLVKKTKLVKKQVIKLVKKTYHTKEKEYTKEIYTTFFEKFWDLYPKRNGKKLLKQDAYQWFKKNITDKDLDNLLISTKNYANSKSVKSGYAKDAIHWLRKEWQYWIEPEQQTLQSQDELKKEYYEKNFNH</sequence>
<dbReference type="Pfam" id="PF04492">
    <property type="entry name" value="Phage_rep_O"/>
    <property type="match status" value="1"/>
</dbReference>
<comment type="caution">
    <text evidence="2">The sequence shown here is derived from an EMBL/GenBank/DDBJ whole genome shotgun (WGS) entry which is preliminary data.</text>
</comment>
<dbReference type="InterPro" id="IPR006497">
    <property type="entry name" value="Phage_lambda_VrpO_N"/>
</dbReference>
<dbReference type="Gene3D" id="1.10.10.10">
    <property type="entry name" value="Winged helix-like DNA-binding domain superfamily/Winged helix DNA-binding domain"/>
    <property type="match status" value="1"/>
</dbReference>
<feature type="domain" description="Bacteriophage lambda Replication protein O N-terminal" evidence="1">
    <location>
        <begin position="17"/>
        <end position="112"/>
    </location>
</feature>
<dbReference type="EMBL" id="PFKO01000158">
    <property type="protein sequence ID" value="PIY32846.1"/>
    <property type="molecule type" value="Genomic_DNA"/>
</dbReference>
<dbReference type="AlphaFoldDB" id="A0A2M7PRN0"/>
<accession>A0A2M7PRN0</accession>
<organism evidence="2 3">
    <name type="scientific">Candidatus Infernicultor aquiphilus</name>
    <dbReference type="NCBI Taxonomy" id="1805029"/>
    <lineage>
        <taxon>Bacteria</taxon>
        <taxon>Pseudomonadati</taxon>
        <taxon>Atribacterota</taxon>
        <taxon>Candidatus Phoenicimicrobiia</taxon>
        <taxon>Candidatus Pheonicimicrobiales</taxon>
        <taxon>Candidatus Phoenicimicrobiaceae</taxon>
        <taxon>Candidatus Infernicultor</taxon>
    </lineage>
</organism>